<name>A0AA37X8Z6_9MICO</name>
<gene>
    <name evidence="2" type="ORF">GCM10025874_12870</name>
</gene>
<reference evidence="2 3" key="1">
    <citation type="journal article" date="2014" name="Int. J. Syst. Evol. Microbiol.">
        <title>Complete genome sequence of Corynebacterium casei LMG S-19264T (=DSM 44701T), isolated from a smear-ripened cheese.</title>
        <authorList>
            <consortium name="US DOE Joint Genome Institute (JGI-PGF)"/>
            <person name="Walter F."/>
            <person name="Albersmeier A."/>
            <person name="Kalinowski J."/>
            <person name="Ruckert C."/>
        </authorList>
    </citation>
    <scope>NUCLEOTIDE SEQUENCE [LARGE SCALE GENOMIC DNA]</scope>
    <source>
        <strain evidence="2 3">NBRC 112289</strain>
    </source>
</reference>
<evidence type="ECO:0000313" key="3">
    <source>
        <dbReference type="Proteomes" id="UP001157160"/>
    </source>
</evidence>
<dbReference type="Pfam" id="PF13822">
    <property type="entry name" value="ACC_epsilon"/>
    <property type="match status" value="1"/>
</dbReference>
<comment type="caution">
    <text evidence="2">The sequence shown here is derived from an EMBL/GenBank/DDBJ whole genome shotgun (WGS) entry which is preliminary data.</text>
</comment>
<dbReference type="InterPro" id="IPR032716">
    <property type="entry name" value="ACC_epsilon"/>
</dbReference>
<organism evidence="2 3">
    <name type="scientific">Arenivirga flava</name>
    <dbReference type="NCBI Taxonomy" id="1930060"/>
    <lineage>
        <taxon>Bacteria</taxon>
        <taxon>Bacillati</taxon>
        <taxon>Actinomycetota</taxon>
        <taxon>Actinomycetes</taxon>
        <taxon>Micrococcales</taxon>
        <taxon>Microbacteriaceae</taxon>
        <taxon>Arenivirga</taxon>
    </lineage>
</organism>
<dbReference type="GO" id="GO:0003989">
    <property type="term" value="F:acetyl-CoA carboxylase activity"/>
    <property type="evidence" value="ECO:0007669"/>
    <property type="project" value="InterPro"/>
</dbReference>
<dbReference type="EMBL" id="BSUL01000001">
    <property type="protein sequence ID" value="GMA28034.1"/>
    <property type="molecule type" value="Genomic_DNA"/>
</dbReference>
<dbReference type="Proteomes" id="UP001157160">
    <property type="component" value="Unassembled WGS sequence"/>
</dbReference>
<keyword evidence="3" id="KW-1185">Reference proteome</keyword>
<dbReference type="GO" id="GO:0004658">
    <property type="term" value="F:propionyl-CoA carboxylase activity"/>
    <property type="evidence" value="ECO:0007669"/>
    <property type="project" value="InterPro"/>
</dbReference>
<feature type="region of interest" description="Disordered" evidence="1">
    <location>
        <begin position="40"/>
        <end position="78"/>
    </location>
</feature>
<sequence length="78" mass="8189">MSLDQGSPLDLRFVAGSPSDEEVAAVAAVLTAAIEELAARGGEVSGPRRPGTSAWSRSQRPLRTPLQPGPGRWAHEGR</sequence>
<evidence type="ECO:0000313" key="2">
    <source>
        <dbReference type="EMBL" id="GMA28034.1"/>
    </source>
</evidence>
<accession>A0AA37X8Z6</accession>
<proteinExistence type="predicted"/>
<evidence type="ECO:0000256" key="1">
    <source>
        <dbReference type="SAM" id="MobiDB-lite"/>
    </source>
</evidence>
<protein>
    <recommendedName>
        <fullName evidence="4">Acyl-CoA carboxylase subunit epsilon</fullName>
    </recommendedName>
</protein>
<dbReference type="RefSeq" id="WP_284231168.1">
    <property type="nucleotide sequence ID" value="NZ_BSUL01000001.1"/>
</dbReference>
<evidence type="ECO:0008006" key="4">
    <source>
        <dbReference type="Google" id="ProtNLM"/>
    </source>
</evidence>
<dbReference type="AlphaFoldDB" id="A0AA37X8Z6"/>